<dbReference type="InterPro" id="IPR029759">
    <property type="entry name" value="GPX_AS"/>
</dbReference>
<feature type="transmembrane region" description="Helical" evidence="5">
    <location>
        <begin position="12"/>
        <end position="33"/>
    </location>
</feature>
<keyword evidence="5" id="KW-0812">Transmembrane</keyword>
<organism evidence="6 7">
    <name type="scientific">Reticulomyxa filosa</name>
    <dbReference type="NCBI Taxonomy" id="46433"/>
    <lineage>
        <taxon>Eukaryota</taxon>
        <taxon>Sar</taxon>
        <taxon>Rhizaria</taxon>
        <taxon>Retaria</taxon>
        <taxon>Foraminifera</taxon>
        <taxon>Monothalamids</taxon>
        <taxon>Reticulomyxidae</taxon>
        <taxon>Reticulomyxa</taxon>
    </lineage>
</organism>
<keyword evidence="5" id="KW-0472">Membrane</keyword>
<keyword evidence="7" id="KW-1185">Reference proteome</keyword>
<dbReference type="AlphaFoldDB" id="X6N136"/>
<comment type="similarity">
    <text evidence="1 4">Belongs to the glutathione peroxidase family.</text>
</comment>
<comment type="caution">
    <text evidence="6">The sequence shown here is derived from an EMBL/GenBank/DDBJ whole genome shotgun (WGS) entry which is preliminary data.</text>
</comment>
<sequence length="344" mass="40269">MKQIFGFMKFVIYLAMIFFCSFFLVKLVFIQLINSFKICFNFLYYNEKSALCEYDTVRIDALLKTVSSCAGNAKEKNTGNEPSFLFKKHFILIGKSTAFKQNVSFLFLSWDNVCNYVCFLWCKEFDQLNVWKKSVRRRKRMVRKKGLFWSLQAKDIDGNEFNFEQLKGHVSLVINVACKCGFTQSSYTKLEKLTQKYWDQGLRVLCFPSNQFLGQEPWDEKEIKEWIFDKWPNLKAQMFSKIDVNGESTHPVYLWLKNSFPVQSKHIVVNVLTSFWFSCFFIKFLQGDIVWNFSTKFLIGSDGRPLARFEKNQPWSDIEAKIEEALASVASKQSAQDANENTDS</sequence>
<reference evidence="6 7" key="1">
    <citation type="journal article" date="2013" name="Curr. Biol.">
        <title>The Genome of the Foraminiferan Reticulomyxa filosa.</title>
        <authorList>
            <person name="Glockner G."/>
            <person name="Hulsmann N."/>
            <person name="Schleicher M."/>
            <person name="Noegel A.A."/>
            <person name="Eichinger L."/>
            <person name="Gallinger C."/>
            <person name="Pawlowski J."/>
            <person name="Sierra R."/>
            <person name="Euteneuer U."/>
            <person name="Pillet L."/>
            <person name="Moustafa A."/>
            <person name="Platzer M."/>
            <person name="Groth M."/>
            <person name="Szafranski K."/>
            <person name="Schliwa M."/>
        </authorList>
    </citation>
    <scope>NUCLEOTIDE SEQUENCE [LARGE SCALE GENOMIC DNA]</scope>
</reference>
<dbReference type="PANTHER" id="PTHR11592">
    <property type="entry name" value="GLUTATHIONE PEROXIDASE"/>
    <property type="match status" value="1"/>
</dbReference>
<dbReference type="Pfam" id="PF00255">
    <property type="entry name" value="GSHPx"/>
    <property type="match status" value="1"/>
</dbReference>
<dbReference type="CDD" id="cd00340">
    <property type="entry name" value="GSH_Peroxidase"/>
    <property type="match status" value="1"/>
</dbReference>
<dbReference type="Proteomes" id="UP000023152">
    <property type="component" value="Unassembled WGS sequence"/>
</dbReference>
<evidence type="ECO:0000256" key="2">
    <source>
        <dbReference type="ARBA" id="ARBA00022559"/>
    </source>
</evidence>
<name>X6N136_RETFI</name>
<dbReference type="EMBL" id="ASPP01013287">
    <property type="protein sequence ID" value="ETO19781.1"/>
    <property type="molecule type" value="Genomic_DNA"/>
</dbReference>
<dbReference type="PRINTS" id="PR01011">
    <property type="entry name" value="GLUTPROXDASE"/>
</dbReference>
<keyword evidence="2 4" id="KW-0575">Peroxidase</keyword>
<dbReference type="GO" id="GO:0004601">
    <property type="term" value="F:peroxidase activity"/>
    <property type="evidence" value="ECO:0007669"/>
    <property type="project" value="UniProtKB-KW"/>
</dbReference>
<dbReference type="SUPFAM" id="SSF52833">
    <property type="entry name" value="Thioredoxin-like"/>
    <property type="match status" value="1"/>
</dbReference>
<dbReference type="InterPro" id="IPR036249">
    <property type="entry name" value="Thioredoxin-like_sf"/>
</dbReference>
<evidence type="ECO:0000313" key="7">
    <source>
        <dbReference type="Proteomes" id="UP000023152"/>
    </source>
</evidence>
<evidence type="ECO:0000256" key="1">
    <source>
        <dbReference type="ARBA" id="ARBA00006926"/>
    </source>
</evidence>
<dbReference type="Gene3D" id="3.40.30.10">
    <property type="entry name" value="Glutaredoxin"/>
    <property type="match status" value="1"/>
</dbReference>
<keyword evidence="5" id="KW-1133">Transmembrane helix</keyword>
<evidence type="ECO:0000256" key="5">
    <source>
        <dbReference type="SAM" id="Phobius"/>
    </source>
</evidence>
<dbReference type="PROSITE" id="PS00460">
    <property type="entry name" value="GLUTATHIONE_PEROXID_1"/>
    <property type="match status" value="1"/>
</dbReference>
<dbReference type="OrthoDB" id="446890at2759"/>
<dbReference type="GO" id="GO:0006979">
    <property type="term" value="P:response to oxidative stress"/>
    <property type="evidence" value="ECO:0007669"/>
    <property type="project" value="InterPro"/>
</dbReference>
<evidence type="ECO:0000313" key="6">
    <source>
        <dbReference type="EMBL" id="ETO19781.1"/>
    </source>
</evidence>
<proteinExistence type="inferred from homology"/>
<keyword evidence="3 4" id="KW-0560">Oxidoreductase</keyword>
<dbReference type="PROSITE" id="PS51355">
    <property type="entry name" value="GLUTATHIONE_PEROXID_3"/>
    <property type="match status" value="1"/>
</dbReference>
<dbReference type="PANTHER" id="PTHR11592:SF132">
    <property type="entry name" value="GLUTATHIONE PEROXIDASE 7, CHLOROPLASTIC-RELATED"/>
    <property type="match status" value="1"/>
</dbReference>
<accession>X6N136</accession>
<evidence type="ECO:0000256" key="4">
    <source>
        <dbReference type="RuleBase" id="RU000499"/>
    </source>
</evidence>
<protein>
    <recommendedName>
        <fullName evidence="4">Glutathione peroxidase</fullName>
    </recommendedName>
</protein>
<gene>
    <name evidence="6" type="ORF">RFI_17448</name>
</gene>
<evidence type="ECO:0000256" key="3">
    <source>
        <dbReference type="ARBA" id="ARBA00023002"/>
    </source>
</evidence>
<dbReference type="InterPro" id="IPR000889">
    <property type="entry name" value="Glutathione_peroxidase"/>
</dbReference>